<proteinExistence type="predicted"/>
<dbReference type="AlphaFoldDB" id="A0A919QXM6"/>
<gene>
    <name evidence="2" type="ORF">Sru01_08390</name>
</gene>
<feature type="chain" id="PRO_5039235266" evidence="1">
    <location>
        <begin position="33"/>
        <end position="105"/>
    </location>
</feature>
<evidence type="ECO:0000313" key="3">
    <source>
        <dbReference type="Proteomes" id="UP000655287"/>
    </source>
</evidence>
<name>A0A919QXM6_9ACTN</name>
<sequence length="105" mass="11079">MKTGVTKAVKTAVIGGLLAAGAVLVPATAAHATPSNCSGRYEGNSYWANCTSGTGYYRATVRCYRIGSEKYTPRYGLWKKVHQGISVATCLSSEEAASGGWQLKN</sequence>
<organism evidence="2 3">
    <name type="scientific">Sphaerisporangium rufum</name>
    <dbReference type="NCBI Taxonomy" id="1381558"/>
    <lineage>
        <taxon>Bacteria</taxon>
        <taxon>Bacillati</taxon>
        <taxon>Actinomycetota</taxon>
        <taxon>Actinomycetes</taxon>
        <taxon>Streptosporangiales</taxon>
        <taxon>Streptosporangiaceae</taxon>
        <taxon>Sphaerisporangium</taxon>
    </lineage>
</organism>
<reference evidence="2" key="1">
    <citation type="submission" date="2021-01" db="EMBL/GenBank/DDBJ databases">
        <title>Whole genome shotgun sequence of Sphaerisporangium rufum NBRC 109079.</title>
        <authorList>
            <person name="Komaki H."/>
            <person name="Tamura T."/>
        </authorList>
    </citation>
    <scope>NUCLEOTIDE SEQUENCE</scope>
    <source>
        <strain evidence="2">NBRC 109079</strain>
    </source>
</reference>
<evidence type="ECO:0000256" key="1">
    <source>
        <dbReference type="SAM" id="SignalP"/>
    </source>
</evidence>
<protein>
    <submittedName>
        <fullName evidence="2">Uncharacterized protein</fullName>
    </submittedName>
</protein>
<evidence type="ECO:0000313" key="2">
    <source>
        <dbReference type="EMBL" id="GII75857.1"/>
    </source>
</evidence>
<dbReference type="Proteomes" id="UP000655287">
    <property type="component" value="Unassembled WGS sequence"/>
</dbReference>
<comment type="caution">
    <text evidence="2">The sequence shown here is derived from an EMBL/GenBank/DDBJ whole genome shotgun (WGS) entry which is preliminary data.</text>
</comment>
<dbReference type="EMBL" id="BOOU01000012">
    <property type="protein sequence ID" value="GII75857.1"/>
    <property type="molecule type" value="Genomic_DNA"/>
</dbReference>
<dbReference type="RefSeq" id="WP_203982497.1">
    <property type="nucleotide sequence ID" value="NZ_BOOU01000012.1"/>
</dbReference>
<keyword evidence="1" id="KW-0732">Signal</keyword>
<keyword evidence="3" id="KW-1185">Reference proteome</keyword>
<feature type="signal peptide" evidence="1">
    <location>
        <begin position="1"/>
        <end position="32"/>
    </location>
</feature>
<accession>A0A919QXM6</accession>